<dbReference type="OrthoDB" id="5105828at2759"/>
<feature type="compositionally biased region" description="Basic and acidic residues" evidence="6">
    <location>
        <begin position="369"/>
        <end position="382"/>
    </location>
</feature>
<dbReference type="InterPro" id="IPR000961">
    <property type="entry name" value="AGC-kinase_C"/>
</dbReference>
<evidence type="ECO:0000313" key="8">
    <source>
        <dbReference type="EMBL" id="KAF5580987.1"/>
    </source>
</evidence>
<feature type="region of interest" description="Disordered" evidence="6">
    <location>
        <begin position="276"/>
        <end position="382"/>
    </location>
</feature>
<sequence length="382" mass="41797">MIIRWTVICRADDGEGFSAEEARILSLLGCGDLDHFSGSQTLGHFRFHQKASGALITPHAKLLALIADQVGMRAVPTLTDVMLVRTGDLDVVIRALDSLNDWNISCDAHHLKYCASQTSTSHASGLDELLEAYKGAWMKFQRRRLCNAAVNQPLTQGDTFYRQASGHGVPANNNFPLNVAVWSGFSGNVQSVEHFKPENNPIPPPLGPNADDSTRTVVDHRDGLNAFQAFLTNQPNRAQSTLRSPFITQLDPSPAQEPRIEGSEGGEFIAIESSDEGMPEFQPEQAPSGRKAGGGRPPKRKGQKDGSRDRVQKRQFQTKKQKRHRPGHGGQTHSSASQRQAGSQGAAWRGIENQQQSDPPFNPPTGSKAWRESKGGTAHFDR</sequence>
<keyword evidence="3" id="KW-0547">Nucleotide-binding</keyword>
<proteinExistence type="predicted"/>
<keyword evidence="5" id="KW-0067">ATP-binding</keyword>
<protein>
    <recommendedName>
        <fullName evidence="7">AGC-kinase C-terminal domain-containing protein</fullName>
    </recommendedName>
</protein>
<keyword evidence="9" id="KW-1185">Reference proteome</keyword>
<gene>
    <name evidence="8" type="ORF">FPCIR_10375</name>
</gene>
<accession>A0A8H5NW79</accession>
<feature type="domain" description="AGC-kinase C-terminal" evidence="7">
    <location>
        <begin position="344"/>
        <end position="382"/>
    </location>
</feature>
<dbReference type="EMBL" id="JAAOAS010000300">
    <property type="protein sequence ID" value="KAF5580987.1"/>
    <property type="molecule type" value="Genomic_DNA"/>
</dbReference>
<reference evidence="8 9" key="1">
    <citation type="submission" date="2020-05" db="EMBL/GenBank/DDBJ databases">
        <title>Identification and distribution of gene clusters putatively required for synthesis of sphingolipid metabolism inhibitors in phylogenetically diverse species of the filamentous fungus Fusarium.</title>
        <authorList>
            <person name="Kim H.-S."/>
            <person name="Busman M."/>
            <person name="Brown D.W."/>
            <person name="Divon H."/>
            <person name="Uhlig S."/>
            <person name="Proctor R.H."/>
        </authorList>
    </citation>
    <scope>NUCLEOTIDE SEQUENCE [LARGE SCALE GENOMIC DNA]</scope>
    <source>
        <strain evidence="8 9">NRRL 36939</strain>
    </source>
</reference>
<keyword evidence="1" id="KW-0723">Serine/threonine-protein kinase</keyword>
<evidence type="ECO:0000313" key="9">
    <source>
        <dbReference type="Proteomes" id="UP000546213"/>
    </source>
</evidence>
<evidence type="ECO:0000256" key="1">
    <source>
        <dbReference type="ARBA" id="ARBA00022527"/>
    </source>
</evidence>
<name>A0A8H5NW79_9HYPO</name>
<dbReference type="PROSITE" id="PS51285">
    <property type="entry name" value="AGC_KINASE_CTER"/>
    <property type="match status" value="1"/>
</dbReference>
<feature type="compositionally biased region" description="Basic and acidic residues" evidence="6">
    <location>
        <begin position="303"/>
        <end position="312"/>
    </location>
</feature>
<dbReference type="GO" id="GO:0005524">
    <property type="term" value="F:ATP binding"/>
    <property type="evidence" value="ECO:0007669"/>
    <property type="project" value="UniProtKB-KW"/>
</dbReference>
<organism evidence="8 9">
    <name type="scientific">Fusarium pseudocircinatum</name>
    <dbReference type="NCBI Taxonomy" id="56676"/>
    <lineage>
        <taxon>Eukaryota</taxon>
        <taxon>Fungi</taxon>
        <taxon>Dikarya</taxon>
        <taxon>Ascomycota</taxon>
        <taxon>Pezizomycotina</taxon>
        <taxon>Sordariomycetes</taxon>
        <taxon>Hypocreomycetidae</taxon>
        <taxon>Hypocreales</taxon>
        <taxon>Nectriaceae</taxon>
        <taxon>Fusarium</taxon>
        <taxon>Fusarium fujikuroi species complex</taxon>
    </lineage>
</organism>
<feature type="compositionally biased region" description="Basic residues" evidence="6">
    <location>
        <begin position="313"/>
        <end position="327"/>
    </location>
</feature>
<evidence type="ECO:0000256" key="2">
    <source>
        <dbReference type="ARBA" id="ARBA00022679"/>
    </source>
</evidence>
<feature type="compositionally biased region" description="Low complexity" evidence="6">
    <location>
        <begin position="334"/>
        <end position="350"/>
    </location>
</feature>
<evidence type="ECO:0000259" key="7">
    <source>
        <dbReference type="PROSITE" id="PS51285"/>
    </source>
</evidence>
<dbReference type="AlphaFoldDB" id="A0A8H5NW79"/>
<dbReference type="Proteomes" id="UP000546213">
    <property type="component" value="Unassembled WGS sequence"/>
</dbReference>
<keyword evidence="4" id="KW-0418">Kinase</keyword>
<evidence type="ECO:0000256" key="4">
    <source>
        <dbReference type="ARBA" id="ARBA00022777"/>
    </source>
</evidence>
<evidence type="ECO:0000256" key="3">
    <source>
        <dbReference type="ARBA" id="ARBA00022741"/>
    </source>
</evidence>
<evidence type="ECO:0000256" key="5">
    <source>
        <dbReference type="ARBA" id="ARBA00022840"/>
    </source>
</evidence>
<comment type="caution">
    <text evidence="8">The sequence shown here is derived from an EMBL/GenBank/DDBJ whole genome shotgun (WGS) entry which is preliminary data.</text>
</comment>
<evidence type="ECO:0000256" key="6">
    <source>
        <dbReference type="SAM" id="MobiDB-lite"/>
    </source>
</evidence>
<keyword evidence="2" id="KW-0808">Transferase</keyword>
<dbReference type="GO" id="GO:0004674">
    <property type="term" value="F:protein serine/threonine kinase activity"/>
    <property type="evidence" value="ECO:0007669"/>
    <property type="project" value="UniProtKB-KW"/>
</dbReference>